<dbReference type="EMBL" id="MTHD01000001">
    <property type="protein sequence ID" value="OMG56102.1"/>
    <property type="molecule type" value="Genomic_DNA"/>
</dbReference>
<keyword evidence="8" id="KW-1185">Reference proteome</keyword>
<name>A0A1R1IBP2_9RHOO</name>
<evidence type="ECO:0000256" key="5">
    <source>
        <dbReference type="ARBA" id="ARBA00023136"/>
    </source>
</evidence>
<dbReference type="PANTHER" id="PTHR30213">
    <property type="entry name" value="INNER MEMBRANE PROTEIN YHJD"/>
    <property type="match status" value="1"/>
</dbReference>
<accession>A0A1R1IBP2</accession>
<dbReference type="STRING" id="418702.BJN45_00200"/>
<keyword evidence="4 6" id="KW-1133">Transmembrane helix</keyword>
<feature type="transmembrane region" description="Helical" evidence="6">
    <location>
        <begin position="134"/>
        <end position="161"/>
    </location>
</feature>
<sequence>MIKSLLDAFPPLAFALQTIRGFHRNQGLLLAGAIAYYALLSILPLLILSIVGLSHLVDRTLLIDTFGLYLDWLLPSMADVLIGDIATFLDKRATISLMMLGTLLFFSSLAFSVLEKAMAVIFAHRGTGKKRHFLVSAILPYCLVVVLASALLLLTLGALALQALAGENLVLFGQVWSLSGVAGFLFPVLGVALVTFVLSALYLIVPVGRTRLSHALVGGLAGALLWEVLRHVLVWYFSSISKIGVVYGSMATAVVLLFCMELAAGLLLFGAQVIAEFEQRSKPDGPLC</sequence>
<gene>
    <name evidence="7" type="ORF">BJN45_00200</name>
</gene>
<keyword evidence="2" id="KW-1003">Cell membrane</keyword>
<dbReference type="OrthoDB" id="8680520at2"/>
<feature type="transmembrane region" description="Helical" evidence="6">
    <location>
        <begin position="34"/>
        <end position="57"/>
    </location>
</feature>
<dbReference type="Proteomes" id="UP000187526">
    <property type="component" value="Unassembled WGS sequence"/>
</dbReference>
<reference evidence="7 8" key="1">
    <citation type="submission" date="2016-10" db="EMBL/GenBank/DDBJ databases">
        <title>Alkaliphiles isolated from bioreactors.</title>
        <authorList>
            <person name="Salah Z."/>
            <person name="Rout S.P."/>
            <person name="Humphreys P.N."/>
        </authorList>
    </citation>
    <scope>NUCLEOTIDE SEQUENCE [LARGE SCALE GENOMIC DNA]</scope>
    <source>
        <strain evidence="7 8">ZS02</strain>
    </source>
</reference>
<keyword evidence="3 6" id="KW-0812">Transmembrane</keyword>
<keyword evidence="5 6" id="KW-0472">Membrane</keyword>
<evidence type="ECO:0000256" key="4">
    <source>
        <dbReference type="ARBA" id="ARBA00022989"/>
    </source>
</evidence>
<dbReference type="PIRSF" id="PIRSF035875">
    <property type="entry name" value="RNase_BN"/>
    <property type="match status" value="1"/>
</dbReference>
<comment type="caution">
    <text evidence="7">The sequence shown here is derived from an EMBL/GenBank/DDBJ whole genome shotgun (WGS) entry which is preliminary data.</text>
</comment>
<feature type="transmembrane region" description="Helical" evidence="6">
    <location>
        <begin position="95"/>
        <end position="114"/>
    </location>
</feature>
<evidence type="ECO:0000313" key="7">
    <source>
        <dbReference type="EMBL" id="OMG56102.1"/>
    </source>
</evidence>
<proteinExistence type="predicted"/>
<evidence type="ECO:0000256" key="1">
    <source>
        <dbReference type="ARBA" id="ARBA00004651"/>
    </source>
</evidence>
<protein>
    <submittedName>
        <fullName evidence="7">Ribonuclease R</fullName>
    </submittedName>
</protein>
<evidence type="ECO:0000313" key="8">
    <source>
        <dbReference type="Proteomes" id="UP000187526"/>
    </source>
</evidence>
<dbReference type="InterPro" id="IPR017039">
    <property type="entry name" value="Virul_fac_BrkB"/>
</dbReference>
<feature type="transmembrane region" description="Helical" evidence="6">
    <location>
        <begin position="181"/>
        <end position="204"/>
    </location>
</feature>
<comment type="subcellular location">
    <subcellularLocation>
        <location evidence="1">Cell membrane</location>
        <topology evidence="1">Multi-pass membrane protein</topology>
    </subcellularLocation>
</comment>
<evidence type="ECO:0000256" key="3">
    <source>
        <dbReference type="ARBA" id="ARBA00022692"/>
    </source>
</evidence>
<organism evidence="7 8">
    <name type="scientific">Azonexus hydrophilus</name>
    <dbReference type="NCBI Taxonomy" id="418702"/>
    <lineage>
        <taxon>Bacteria</taxon>
        <taxon>Pseudomonadati</taxon>
        <taxon>Pseudomonadota</taxon>
        <taxon>Betaproteobacteria</taxon>
        <taxon>Rhodocyclales</taxon>
        <taxon>Azonexaceae</taxon>
        <taxon>Azonexus</taxon>
    </lineage>
</organism>
<evidence type="ECO:0000256" key="6">
    <source>
        <dbReference type="SAM" id="Phobius"/>
    </source>
</evidence>
<dbReference type="GO" id="GO:0005886">
    <property type="term" value="C:plasma membrane"/>
    <property type="evidence" value="ECO:0007669"/>
    <property type="project" value="UniProtKB-SubCell"/>
</dbReference>
<evidence type="ECO:0000256" key="2">
    <source>
        <dbReference type="ARBA" id="ARBA00022475"/>
    </source>
</evidence>
<dbReference type="PANTHER" id="PTHR30213:SF0">
    <property type="entry name" value="UPF0761 MEMBRANE PROTEIN YIHY"/>
    <property type="match status" value="1"/>
</dbReference>
<feature type="transmembrane region" description="Helical" evidence="6">
    <location>
        <begin position="69"/>
        <end position="89"/>
    </location>
</feature>
<feature type="transmembrane region" description="Helical" evidence="6">
    <location>
        <begin position="216"/>
        <end position="238"/>
    </location>
</feature>
<dbReference type="RefSeq" id="WP_076090926.1">
    <property type="nucleotide sequence ID" value="NZ_MTHD01000001.1"/>
</dbReference>
<dbReference type="AlphaFoldDB" id="A0A1R1IBP2"/>
<feature type="transmembrane region" description="Helical" evidence="6">
    <location>
        <begin position="250"/>
        <end position="275"/>
    </location>
</feature>
<dbReference type="Pfam" id="PF03631">
    <property type="entry name" value="Virul_fac_BrkB"/>
    <property type="match status" value="1"/>
</dbReference>